<dbReference type="GO" id="GO:0034039">
    <property type="term" value="F:8-oxo-7,8-dihydroguanine DNA N-glycosylase activity"/>
    <property type="evidence" value="ECO:0007669"/>
    <property type="project" value="TreeGrafter"/>
</dbReference>
<dbReference type="Gene3D" id="1.10.340.30">
    <property type="entry name" value="Hypothetical protein, domain 2"/>
    <property type="match status" value="1"/>
</dbReference>
<dbReference type="SMART" id="SM00478">
    <property type="entry name" value="ENDO3c"/>
    <property type="match status" value="1"/>
</dbReference>
<dbReference type="GO" id="GO:0035485">
    <property type="term" value="F:adenine/guanine mispair binding"/>
    <property type="evidence" value="ECO:0007669"/>
    <property type="project" value="TreeGrafter"/>
</dbReference>
<name>A0A558DG75_9GAMM</name>
<dbReference type="FunFam" id="1.10.1670.10:FF:000002">
    <property type="entry name" value="Adenine DNA glycosylase"/>
    <property type="match status" value="1"/>
</dbReference>
<comment type="catalytic activity">
    <reaction evidence="1 14">
        <text>Hydrolyzes free adenine bases from 7,8-dihydro-8-oxoguanine:adenine mismatched double-stranded DNA, leaving an apurinic site.</text>
        <dbReference type="EC" id="3.2.2.31"/>
    </reaction>
</comment>
<dbReference type="GO" id="GO:0051539">
    <property type="term" value="F:4 iron, 4 sulfur cluster binding"/>
    <property type="evidence" value="ECO:0007669"/>
    <property type="project" value="UniProtKB-UniRule"/>
</dbReference>
<dbReference type="NCBIfam" id="TIGR01084">
    <property type="entry name" value="mutY"/>
    <property type="match status" value="1"/>
</dbReference>
<dbReference type="InterPro" id="IPR015797">
    <property type="entry name" value="NUDIX_hydrolase-like_dom_sf"/>
</dbReference>
<dbReference type="InterPro" id="IPR011257">
    <property type="entry name" value="DNA_glycosylase"/>
</dbReference>
<dbReference type="CDD" id="cd00056">
    <property type="entry name" value="ENDO3c"/>
    <property type="match status" value="1"/>
</dbReference>
<dbReference type="EC" id="3.2.2.31" evidence="4 14"/>
<evidence type="ECO:0000313" key="16">
    <source>
        <dbReference type="EMBL" id="TVT59982.1"/>
    </source>
</evidence>
<dbReference type="CDD" id="cd03431">
    <property type="entry name" value="NUDIX_DNA_Glycosylase_C-MutY"/>
    <property type="match status" value="1"/>
</dbReference>
<evidence type="ECO:0000256" key="8">
    <source>
        <dbReference type="ARBA" id="ARBA00022763"/>
    </source>
</evidence>
<evidence type="ECO:0000256" key="2">
    <source>
        <dbReference type="ARBA" id="ARBA00002933"/>
    </source>
</evidence>
<dbReference type="PANTHER" id="PTHR42944:SF1">
    <property type="entry name" value="ADENINE DNA GLYCOSYLASE"/>
    <property type="match status" value="1"/>
</dbReference>
<keyword evidence="9" id="KW-0378">Hydrolase</keyword>
<evidence type="ECO:0000256" key="5">
    <source>
        <dbReference type="ARBA" id="ARBA00022023"/>
    </source>
</evidence>
<evidence type="ECO:0000256" key="4">
    <source>
        <dbReference type="ARBA" id="ARBA00012045"/>
    </source>
</evidence>
<accession>A0A558DG75</accession>
<evidence type="ECO:0000256" key="3">
    <source>
        <dbReference type="ARBA" id="ARBA00008343"/>
    </source>
</evidence>
<comment type="cofactor">
    <cofactor evidence="14">
        <name>[4Fe-4S] cluster</name>
        <dbReference type="ChEBI" id="CHEBI:49883"/>
    </cofactor>
    <text evidence="14">Binds 1 [4Fe-4S] cluster.</text>
</comment>
<keyword evidence="13 14" id="KW-0326">Glycosidase</keyword>
<dbReference type="InterPro" id="IPR023170">
    <property type="entry name" value="HhH_base_excis_C"/>
</dbReference>
<dbReference type="GO" id="GO:0000701">
    <property type="term" value="F:purine-specific mismatch base pair DNA N-glycosylase activity"/>
    <property type="evidence" value="ECO:0007669"/>
    <property type="project" value="UniProtKB-EC"/>
</dbReference>
<dbReference type="AlphaFoldDB" id="A0A558DG75"/>
<evidence type="ECO:0000256" key="9">
    <source>
        <dbReference type="ARBA" id="ARBA00022801"/>
    </source>
</evidence>
<dbReference type="PANTHER" id="PTHR42944">
    <property type="entry name" value="ADENINE DNA GLYCOSYLASE"/>
    <property type="match status" value="1"/>
</dbReference>
<comment type="function">
    <text evidence="2">Adenine glycosylase active on G-A mispairs. MutY also corrects error-prone DNA synthesis past GO lesions which are due to the oxidatively damaged form of guanine: 7,8-dihydro-8-oxoguanine (8-oxo-dGTP).</text>
</comment>
<dbReference type="SUPFAM" id="SSF48150">
    <property type="entry name" value="DNA-glycosylase"/>
    <property type="match status" value="1"/>
</dbReference>
<evidence type="ECO:0000256" key="12">
    <source>
        <dbReference type="ARBA" id="ARBA00023204"/>
    </source>
</evidence>
<dbReference type="InterPro" id="IPR029119">
    <property type="entry name" value="MutY_C"/>
</dbReference>
<evidence type="ECO:0000256" key="11">
    <source>
        <dbReference type="ARBA" id="ARBA00023014"/>
    </source>
</evidence>
<dbReference type="Pfam" id="PF14815">
    <property type="entry name" value="NUDIX_4"/>
    <property type="match status" value="1"/>
</dbReference>
<dbReference type="InterPro" id="IPR044298">
    <property type="entry name" value="MIG/MutY"/>
</dbReference>
<keyword evidence="8 14" id="KW-0227">DNA damage</keyword>
<evidence type="ECO:0000256" key="13">
    <source>
        <dbReference type="ARBA" id="ARBA00023295"/>
    </source>
</evidence>
<dbReference type="Proteomes" id="UP000317355">
    <property type="component" value="Unassembled WGS sequence"/>
</dbReference>
<dbReference type="GO" id="GO:0006298">
    <property type="term" value="P:mismatch repair"/>
    <property type="evidence" value="ECO:0007669"/>
    <property type="project" value="TreeGrafter"/>
</dbReference>
<dbReference type="EMBL" id="VMRY01000003">
    <property type="protein sequence ID" value="TVT59982.1"/>
    <property type="molecule type" value="Genomic_DNA"/>
</dbReference>
<dbReference type="NCBIfam" id="NF008132">
    <property type="entry name" value="PRK10880.1"/>
    <property type="match status" value="1"/>
</dbReference>
<dbReference type="GO" id="GO:0032357">
    <property type="term" value="F:oxidized purine DNA binding"/>
    <property type="evidence" value="ECO:0007669"/>
    <property type="project" value="TreeGrafter"/>
</dbReference>
<evidence type="ECO:0000256" key="10">
    <source>
        <dbReference type="ARBA" id="ARBA00023004"/>
    </source>
</evidence>
<comment type="caution">
    <text evidence="16">The sequence shown here is derived from an EMBL/GenBank/DDBJ whole genome shotgun (WGS) entry which is preliminary data.</text>
</comment>
<dbReference type="InterPro" id="IPR005760">
    <property type="entry name" value="A/G_AdeGlyc_MutY"/>
</dbReference>
<sequence length="367" mass="41262">MQKDPEAFSSKIIAWYHLHGRKALPWQQNPTPYRVWVSEIMLQQTQVATVIPYFQRFVQRFPGLPDLAKAEQDEVLHYWSGLGYYSRARNLHKAAQQIMQSAAGQFPETVDALMALPGIGRSTAGAILSLALNQPQPILDGNVKRVLARCHAVTGWTGTAAVQKQLWFLTEQLTPRQETKAYNQAMMDIGATICLRSKPHCDRCPVMTLCQAHAQGDPTAYPQPKPRKKLPTRSVVMLLAYDQQGQVLLEVRPDNGIWGGLWGFPEFDDPETAAATAATWFGDHQRAAVWWDERRHTFSHFHLLITPLVVKLTQPVASVMDGNSRVWYNTDKPDRRGLAAPVSQLIEALRELLRGEGNEPYGGMCKT</sequence>
<evidence type="ECO:0000259" key="15">
    <source>
        <dbReference type="SMART" id="SM00478"/>
    </source>
</evidence>
<keyword evidence="6" id="KW-0004">4Fe-4S</keyword>
<evidence type="ECO:0000256" key="7">
    <source>
        <dbReference type="ARBA" id="ARBA00022723"/>
    </source>
</evidence>
<keyword evidence="12" id="KW-0234">DNA repair</keyword>
<dbReference type="InterPro" id="IPR000445">
    <property type="entry name" value="HhH_motif"/>
</dbReference>
<gene>
    <name evidence="16" type="primary">mutY</name>
    <name evidence="16" type="ORF">FHK82_03125</name>
</gene>
<evidence type="ECO:0000313" key="17">
    <source>
        <dbReference type="Proteomes" id="UP000317355"/>
    </source>
</evidence>
<dbReference type="GO" id="GO:0006284">
    <property type="term" value="P:base-excision repair"/>
    <property type="evidence" value="ECO:0007669"/>
    <property type="project" value="UniProtKB-UniRule"/>
</dbReference>
<dbReference type="Gene3D" id="3.90.79.10">
    <property type="entry name" value="Nucleoside Triphosphate Pyrophosphohydrolase"/>
    <property type="match status" value="1"/>
</dbReference>
<keyword evidence="10 14" id="KW-0408">Iron</keyword>
<keyword evidence="11" id="KW-0411">Iron-sulfur</keyword>
<dbReference type="PROSITE" id="PS01155">
    <property type="entry name" value="ENDONUCLEASE_III_2"/>
    <property type="match status" value="1"/>
</dbReference>
<proteinExistence type="inferred from homology"/>
<protein>
    <recommendedName>
        <fullName evidence="5 14">Adenine DNA glycosylase</fullName>
        <ecNumber evidence="4 14">3.2.2.31</ecNumber>
    </recommendedName>
</protein>
<dbReference type="SUPFAM" id="SSF55811">
    <property type="entry name" value="Nudix"/>
    <property type="match status" value="1"/>
</dbReference>
<evidence type="ECO:0000256" key="6">
    <source>
        <dbReference type="ARBA" id="ARBA00022485"/>
    </source>
</evidence>
<dbReference type="InterPro" id="IPR004036">
    <property type="entry name" value="Endonuclease-III-like_CS2"/>
</dbReference>
<dbReference type="GO" id="GO:0046872">
    <property type="term" value="F:metal ion binding"/>
    <property type="evidence" value="ECO:0007669"/>
    <property type="project" value="UniProtKB-UniRule"/>
</dbReference>
<dbReference type="InterPro" id="IPR003265">
    <property type="entry name" value="HhH-GPD_domain"/>
</dbReference>
<dbReference type="Gene3D" id="1.10.1670.10">
    <property type="entry name" value="Helix-hairpin-Helix base-excision DNA repair enzymes (C-terminal)"/>
    <property type="match status" value="1"/>
</dbReference>
<evidence type="ECO:0000256" key="14">
    <source>
        <dbReference type="RuleBase" id="RU365096"/>
    </source>
</evidence>
<feature type="domain" description="HhH-GPD" evidence="15">
    <location>
        <begin position="41"/>
        <end position="192"/>
    </location>
</feature>
<organism evidence="16 17">
    <name type="scientific">Sedimenticola thiotaurini</name>
    <dbReference type="NCBI Taxonomy" id="1543721"/>
    <lineage>
        <taxon>Bacteria</taxon>
        <taxon>Pseudomonadati</taxon>
        <taxon>Pseudomonadota</taxon>
        <taxon>Gammaproteobacteria</taxon>
        <taxon>Chromatiales</taxon>
        <taxon>Sedimenticolaceae</taxon>
        <taxon>Sedimenticola</taxon>
    </lineage>
</organism>
<comment type="similarity">
    <text evidence="3 14">Belongs to the Nth/MutY family.</text>
</comment>
<dbReference type="Pfam" id="PF00730">
    <property type="entry name" value="HhH-GPD"/>
    <property type="match status" value="1"/>
</dbReference>
<reference evidence="16 17" key="1">
    <citation type="submission" date="2019-07" db="EMBL/GenBank/DDBJ databases">
        <title>The pathways for chlorine oxyanion respiration interact through the shared metabolite chlorate.</title>
        <authorList>
            <person name="Barnum T.P."/>
            <person name="Cheng Y."/>
            <person name="Hill K.A."/>
            <person name="Lucas L.N."/>
            <person name="Carlson H.K."/>
            <person name="Coates J.D."/>
        </authorList>
    </citation>
    <scope>NUCLEOTIDE SEQUENCE [LARGE SCALE GENOMIC DNA]</scope>
    <source>
        <strain evidence="16">BK-3</strain>
    </source>
</reference>
<keyword evidence="7" id="KW-0479">Metal-binding</keyword>
<dbReference type="FunFam" id="1.10.340.30:FF:000002">
    <property type="entry name" value="Adenine DNA glycosylase"/>
    <property type="match status" value="1"/>
</dbReference>
<dbReference type="Pfam" id="PF00633">
    <property type="entry name" value="HHH"/>
    <property type="match status" value="1"/>
</dbReference>
<evidence type="ECO:0000256" key="1">
    <source>
        <dbReference type="ARBA" id="ARBA00000843"/>
    </source>
</evidence>